<dbReference type="OrthoDB" id="1418805at2"/>
<evidence type="ECO:0000313" key="1">
    <source>
        <dbReference type="EMBL" id="EZH73417.1"/>
    </source>
</evidence>
<gene>
    <name evidence="1" type="ORF">ATO12_15875</name>
</gene>
<dbReference type="Proteomes" id="UP000023541">
    <property type="component" value="Unassembled WGS sequence"/>
</dbReference>
<organism evidence="1 2">
    <name type="scientific">Aquimarina atlantica</name>
    <dbReference type="NCBI Taxonomy" id="1317122"/>
    <lineage>
        <taxon>Bacteria</taxon>
        <taxon>Pseudomonadati</taxon>
        <taxon>Bacteroidota</taxon>
        <taxon>Flavobacteriia</taxon>
        <taxon>Flavobacteriales</taxon>
        <taxon>Flavobacteriaceae</taxon>
        <taxon>Aquimarina</taxon>
    </lineage>
</organism>
<sequence length="243" mass="27417">MKNKVFFLGIGYLFLTVSGYAQGNSLKTQLLLLQNSLGHKFLLDSTGFSTIKNAKFYTKNGDTNVFDINSKNVHIVDVNNDGEKDIIYQDNRHYQATVLLLKKGNDFVEVWNGPGVLVDIKQEKETTMYIVSSAIGCFDMTIVSTLVIDSDTTLTENTIALYSDTKMSTINKTLEQKIISGTLRTQPVIDDKKKIDPCTGDLKMGNQIRVIENKTVTVIKKQKEWFFVVLQEKDQSIIGWVKK</sequence>
<dbReference type="STRING" id="1317122.ATO12_15875"/>
<name>A0A023BTS7_9FLAO</name>
<protein>
    <submittedName>
        <fullName evidence="1">Uncharacterized protein</fullName>
    </submittedName>
</protein>
<accession>A0A023BTS7</accession>
<dbReference type="EMBL" id="AQRA01000005">
    <property type="protein sequence ID" value="EZH73417.1"/>
    <property type="molecule type" value="Genomic_DNA"/>
</dbReference>
<dbReference type="RefSeq" id="WP_034242121.1">
    <property type="nucleotide sequence ID" value="NZ_AQRA01000005.1"/>
</dbReference>
<comment type="caution">
    <text evidence="1">The sequence shown here is derived from an EMBL/GenBank/DDBJ whole genome shotgun (WGS) entry which is preliminary data.</text>
</comment>
<dbReference type="eggNOG" id="ENOG50344DN">
    <property type="taxonomic scope" value="Bacteria"/>
</dbReference>
<evidence type="ECO:0000313" key="2">
    <source>
        <dbReference type="Proteomes" id="UP000023541"/>
    </source>
</evidence>
<keyword evidence="2" id="KW-1185">Reference proteome</keyword>
<dbReference type="AlphaFoldDB" id="A0A023BTS7"/>
<reference evidence="1 2" key="1">
    <citation type="submission" date="2014-04" db="EMBL/GenBank/DDBJ databases">
        <title>Aquimarina sp. 22II-S11-z7 Genome Sequencing.</title>
        <authorList>
            <person name="Lai Q."/>
        </authorList>
    </citation>
    <scope>NUCLEOTIDE SEQUENCE [LARGE SCALE GENOMIC DNA]</scope>
    <source>
        <strain evidence="1 2">22II-S11-z7</strain>
    </source>
</reference>
<proteinExistence type="predicted"/>